<dbReference type="EMBL" id="CADCWL010000237">
    <property type="protein sequence ID" value="CAA9582878.1"/>
    <property type="molecule type" value="Genomic_DNA"/>
</dbReference>
<evidence type="ECO:0000256" key="1">
    <source>
        <dbReference type="SAM" id="MobiDB-lite"/>
    </source>
</evidence>
<gene>
    <name evidence="2" type="ORF">AVDCRST_MAG19-4302</name>
</gene>
<protein>
    <submittedName>
        <fullName evidence="2">Uncharacterized protein</fullName>
    </submittedName>
</protein>
<sequence>MRSHDEDRHAQLHRACADGHGDPSHPGLLRSFPRPLRPLRPRRGLRHGRRHRQARARPLDDAGRCAAAERRVPAPLGPVRGSVPVFPARPPFGMVAYGGVATPAAPVRLGIPLGLAILRRPSPAEAAAALSGRDRWSATADATREWRAGRDAAASTGCGRLGLAMGAGDSAEIVDGGAARPTEARVLTTDHVSRRAFGRRGRIVRPVSAAVRGGRPRPANGRVDRRGRRGISGNAAREGGRYRGPGAARSEPSPATLWRARLPPGPTPGTPAALGRRRLPLQGCYPTASALRKTCAEKSARLSASRLAAPWTAAVLDREGDRSARRKPPARLRLARGRSASRVPRPSEPDVDSDAEI</sequence>
<name>A0A6J4VTW4_9BACT</name>
<feature type="region of interest" description="Disordered" evidence="1">
    <location>
        <begin position="1"/>
        <end position="62"/>
    </location>
</feature>
<feature type="compositionally biased region" description="Basic residues" evidence="1">
    <location>
        <begin position="324"/>
        <end position="336"/>
    </location>
</feature>
<accession>A0A6J4VTW4</accession>
<proteinExistence type="predicted"/>
<feature type="region of interest" description="Disordered" evidence="1">
    <location>
        <begin position="211"/>
        <end position="275"/>
    </location>
</feature>
<dbReference type="AlphaFoldDB" id="A0A6J4VTW4"/>
<feature type="compositionally biased region" description="Basic and acidic residues" evidence="1">
    <location>
        <begin position="1"/>
        <end position="23"/>
    </location>
</feature>
<feature type="region of interest" description="Disordered" evidence="1">
    <location>
        <begin position="316"/>
        <end position="357"/>
    </location>
</feature>
<feature type="compositionally biased region" description="Basic residues" evidence="1">
    <location>
        <begin position="37"/>
        <end position="55"/>
    </location>
</feature>
<evidence type="ECO:0000313" key="2">
    <source>
        <dbReference type="EMBL" id="CAA9582878.1"/>
    </source>
</evidence>
<organism evidence="2">
    <name type="scientific">uncultured Thermomicrobiales bacterium</name>
    <dbReference type="NCBI Taxonomy" id="1645740"/>
    <lineage>
        <taxon>Bacteria</taxon>
        <taxon>Pseudomonadati</taxon>
        <taxon>Thermomicrobiota</taxon>
        <taxon>Thermomicrobia</taxon>
        <taxon>Thermomicrobiales</taxon>
        <taxon>environmental samples</taxon>
    </lineage>
</organism>
<reference evidence="2" key="1">
    <citation type="submission" date="2020-02" db="EMBL/GenBank/DDBJ databases">
        <authorList>
            <person name="Meier V. D."/>
        </authorList>
    </citation>
    <scope>NUCLEOTIDE SEQUENCE</scope>
    <source>
        <strain evidence="2">AVDCRST_MAG19</strain>
    </source>
</reference>